<dbReference type="SUPFAM" id="SSF52025">
    <property type="entry name" value="PA domain"/>
    <property type="match status" value="1"/>
</dbReference>
<protein>
    <recommendedName>
        <fullName evidence="14">Peptide hydrolase</fullName>
        <ecNumber evidence="14">3.4.-.-</ecNumber>
    </recommendedName>
</protein>
<evidence type="ECO:0000256" key="6">
    <source>
        <dbReference type="ARBA" id="ARBA00022525"/>
    </source>
</evidence>
<dbReference type="GO" id="GO:0004177">
    <property type="term" value="F:aminopeptidase activity"/>
    <property type="evidence" value="ECO:0007669"/>
    <property type="project" value="UniProtKB-KW"/>
</dbReference>
<dbReference type="GO" id="GO:0005576">
    <property type="term" value="C:extracellular region"/>
    <property type="evidence" value="ECO:0007669"/>
    <property type="project" value="UniProtKB-SubCell"/>
</dbReference>
<feature type="chain" id="PRO_5034842357" description="Peptide hydrolase" evidence="14">
    <location>
        <begin position="19"/>
        <end position="516"/>
    </location>
</feature>
<evidence type="ECO:0000256" key="14">
    <source>
        <dbReference type="RuleBase" id="RU361240"/>
    </source>
</evidence>
<keyword evidence="11 14" id="KW-0862">Zinc</keyword>
<keyword evidence="18" id="KW-1185">Reference proteome</keyword>
<dbReference type="GO" id="GO:0008235">
    <property type="term" value="F:metalloexopeptidase activity"/>
    <property type="evidence" value="ECO:0007669"/>
    <property type="project" value="InterPro"/>
</dbReference>
<reference evidence="17 18" key="1">
    <citation type="journal article" date="2020" name="ISME J.">
        <title>Uncovering the hidden diversity of litter-decomposition mechanisms in mushroom-forming fungi.</title>
        <authorList>
            <person name="Floudas D."/>
            <person name="Bentzer J."/>
            <person name="Ahren D."/>
            <person name="Johansson T."/>
            <person name="Persson P."/>
            <person name="Tunlid A."/>
        </authorList>
    </citation>
    <scope>NUCLEOTIDE SEQUENCE [LARGE SCALE GENOMIC DNA]</scope>
    <source>
        <strain evidence="17 18">CBS 101986</strain>
    </source>
</reference>
<evidence type="ECO:0000256" key="7">
    <source>
        <dbReference type="ARBA" id="ARBA00022670"/>
    </source>
</evidence>
<dbReference type="GO" id="GO:0046872">
    <property type="term" value="F:metal ion binding"/>
    <property type="evidence" value="ECO:0007669"/>
    <property type="project" value="UniProtKB-KW"/>
</dbReference>
<comment type="similarity">
    <text evidence="3">Belongs to the peptidase M28 family. M28A subfamily.</text>
</comment>
<evidence type="ECO:0000313" key="18">
    <source>
        <dbReference type="Proteomes" id="UP000567179"/>
    </source>
</evidence>
<evidence type="ECO:0000313" key="17">
    <source>
        <dbReference type="EMBL" id="KAF5329514.1"/>
    </source>
</evidence>
<dbReference type="InterPro" id="IPR045175">
    <property type="entry name" value="M28_fam"/>
</dbReference>
<sequence>MRCALLALSTSFAHATEADVAAREPGLIGDLLQLPYASSTLLQATIFGQGLLFHARQFVEHSKKSNGTRVFGSAGHNATVNYIKTLLDATRYYDTEIQTFPYLYSAGSATFGLSNGTTYSDVNWFTYGPGGDVTAPIILVDREGCETSNYAVPAVTGNIVLIKRGTCTFSDKVARAGAAGAAGVIIYNNVEGTISGTLGEIVNPLGPYVPAASVTNQVGLALVAAIEADNVIGHLKVNAQTETRYTSNVLATTKNGDKKNVVLVGGHTDSVAAGPGINDDGSGTMGILEVALRLPAFRVKNAVRFGFWTAEEFGLVGSEYYASSLTNGEPKPSPKIPHRSEDIALYLNFDMIASPNPGYFVFDGDGDAFNITGPAGSDHIEKTLSDFLLKNHKIKSAPTAFDGRSDYGSFIPLGIPAGGYFTGAEGIMSEERAKLWGGKAGVAYDKCYHKQCDGIDNLNVPAWVINTKGIAHAVATYAKSLDGIPRGQRVAKEIPVSRLSYDERKHYSCGEEILTS</sequence>
<dbReference type="InterPro" id="IPR046450">
    <property type="entry name" value="PA_dom_sf"/>
</dbReference>
<dbReference type="AlphaFoldDB" id="A0A8H5BUJ2"/>
<proteinExistence type="inferred from homology"/>
<feature type="domain" description="PA" evidence="15">
    <location>
        <begin position="133"/>
        <end position="222"/>
    </location>
</feature>
<dbReference type="InterPro" id="IPR041756">
    <property type="entry name" value="M28_SGAP-like"/>
</dbReference>
<organism evidence="17 18">
    <name type="scientific">Psilocybe cf. subviscida</name>
    <dbReference type="NCBI Taxonomy" id="2480587"/>
    <lineage>
        <taxon>Eukaryota</taxon>
        <taxon>Fungi</taxon>
        <taxon>Dikarya</taxon>
        <taxon>Basidiomycota</taxon>
        <taxon>Agaricomycotina</taxon>
        <taxon>Agaricomycetes</taxon>
        <taxon>Agaricomycetidae</taxon>
        <taxon>Agaricales</taxon>
        <taxon>Agaricineae</taxon>
        <taxon>Strophariaceae</taxon>
        <taxon>Psilocybe</taxon>
    </lineage>
</organism>
<accession>A0A8H5BUJ2</accession>
<gene>
    <name evidence="17" type="ORF">D9619_009067</name>
</gene>
<evidence type="ECO:0000256" key="1">
    <source>
        <dbReference type="ARBA" id="ARBA00001947"/>
    </source>
</evidence>
<dbReference type="InterPro" id="IPR007484">
    <property type="entry name" value="Peptidase_M28"/>
</dbReference>
<comment type="cofactor">
    <cofactor evidence="1">
        <name>Zn(2+)</name>
        <dbReference type="ChEBI" id="CHEBI:29105"/>
    </cofactor>
</comment>
<dbReference type="InterPro" id="IPR003137">
    <property type="entry name" value="PA_domain"/>
</dbReference>
<dbReference type="OrthoDB" id="10013407at2759"/>
<dbReference type="CDD" id="cd03876">
    <property type="entry name" value="M28_SGAP_like"/>
    <property type="match status" value="1"/>
</dbReference>
<evidence type="ECO:0000256" key="3">
    <source>
        <dbReference type="ARBA" id="ARBA00005957"/>
    </source>
</evidence>
<evidence type="ECO:0000256" key="8">
    <source>
        <dbReference type="ARBA" id="ARBA00022723"/>
    </source>
</evidence>
<evidence type="ECO:0000259" key="15">
    <source>
        <dbReference type="Pfam" id="PF02225"/>
    </source>
</evidence>
<comment type="caution">
    <text evidence="17">The sequence shown here is derived from an EMBL/GenBank/DDBJ whole genome shotgun (WGS) entry which is preliminary data.</text>
</comment>
<dbReference type="PANTHER" id="PTHR12147:SF57">
    <property type="entry name" value="PEPTIDE HYDROLASE"/>
    <property type="match status" value="1"/>
</dbReference>
<dbReference type="GO" id="GO:0006508">
    <property type="term" value="P:proteolysis"/>
    <property type="evidence" value="ECO:0007669"/>
    <property type="project" value="UniProtKB-KW"/>
</dbReference>
<dbReference type="EMBL" id="JAACJJ010000002">
    <property type="protein sequence ID" value="KAF5329514.1"/>
    <property type="molecule type" value="Genomic_DNA"/>
</dbReference>
<evidence type="ECO:0000256" key="10">
    <source>
        <dbReference type="ARBA" id="ARBA00022801"/>
    </source>
</evidence>
<evidence type="ECO:0000256" key="5">
    <source>
        <dbReference type="ARBA" id="ARBA00022438"/>
    </source>
</evidence>
<dbReference type="EC" id="3.4.-.-" evidence="14"/>
<evidence type="ECO:0000256" key="11">
    <source>
        <dbReference type="ARBA" id="ARBA00022833"/>
    </source>
</evidence>
<keyword evidence="7 14" id="KW-0645">Protease</keyword>
<evidence type="ECO:0000256" key="2">
    <source>
        <dbReference type="ARBA" id="ARBA00004613"/>
    </source>
</evidence>
<dbReference type="SUPFAM" id="SSF53187">
    <property type="entry name" value="Zn-dependent exopeptidases"/>
    <property type="match status" value="1"/>
</dbReference>
<keyword evidence="13" id="KW-0325">Glycoprotein</keyword>
<evidence type="ECO:0000256" key="4">
    <source>
        <dbReference type="ARBA" id="ARBA00011245"/>
    </source>
</evidence>
<dbReference type="PANTHER" id="PTHR12147">
    <property type="entry name" value="METALLOPEPTIDASE M28 FAMILY MEMBER"/>
    <property type="match status" value="1"/>
</dbReference>
<dbReference type="Pfam" id="PF02225">
    <property type="entry name" value="PA"/>
    <property type="match status" value="1"/>
</dbReference>
<evidence type="ECO:0000256" key="9">
    <source>
        <dbReference type="ARBA" id="ARBA00022729"/>
    </source>
</evidence>
<name>A0A8H5BUJ2_9AGAR</name>
<dbReference type="Gene3D" id="3.50.30.30">
    <property type="match status" value="1"/>
</dbReference>
<keyword evidence="10 14" id="KW-0378">Hydrolase</keyword>
<evidence type="ECO:0000256" key="12">
    <source>
        <dbReference type="ARBA" id="ARBA00023049"/>
    </source>
</evidence>
<keyword evidence="12" id="KW-0482">Metalloprotease</keyword>
<dbReference type="FunFam" id="3.40.630.10:FF:000054">
    <property type="entry name" value="Peptide hydrolase"/>
    <property type="match status" value="1"/>
</dbReference>
<keyword evidence="5" id="KW-0031">Aminopeptidase</keyword>
<evidence type="ECO:0000259" key="16">
    <source>
        <dbReference type="Pfam" id="PF04389"/>
    </source>
</evidence>
<feature type="domain" description="Peptidase M28" evidence="16">
    <location>
        <begin position="248"/>
        <end position="470"/>
    </location>
</feature>
<keyword evidence="9 14" id="KW-0732">Signal</keyword>
<evidence type="ECO:0000256" key="13">
    <source>
        <dbReference type="ARBA" id="ARBA00023180"/>
    </source>
</evidence>
<comment type="subcellular location">
    <subcellularLocation>
        <location evidence="2">Secreted</location>
    </subcellularLocation>
</comment>
<keyword evidence="8 14" id="KW-0479">Metal-binding</keyword>
<keyword evidence="6" id="KW-0964">Secreted</keyword>
<dbReference type="Pfam" id="PF04389">
    <property type="entry name" value="Peptidase_M28"/>
    <property type="match status" value="1"/>
</dbReference>
<dbReference type="Gene3D" id="3.40.630.10">
    <property type="entry name" value="Zn peptidases"/>
    <property type="match status" value="1"/>
</dbReference>
<feature type="signal peptide" evidence="14">
    <location>
        <begin position="1"/>
        <end position="18"/>
    </location>
</feature>
<dbReference type="Proteomes" id="UP000567179">
    <property type="component" value="Unassembled WGS sequence"/>
</dbReference>
<comment type="subunit">
    <text evidence="4">Monomer.</text>
</comment>